<gene>
    <name evidence="2" type="ORF">CCMP2556_LOCUS32743</name>
</gene>
<evidence type="ECO:0000313" key="2">
    <source>
        <dbReference type="EMBL" id="CAK9066626.1"/>
    </source>
</evidence>
<name>A0ABP0NS57_9DINO</name>
<protein>
    <submittedName>
        <fullName evidence="2">Uncharacterized protein</fullName>
    </submittedName>
</protein>
<organism evidence="2 3">
    <name type="scientific">Durusdinium trenchii</name>
    <dbReference type="NCBI Taxonomy" id="1381693"/>
    <lineage>
        <taxon>Eukaryota</taxon>
        <taxon>Sar</taxon>
        <taxon>Alveolata</taxon>
        <taxon>Dinophyceae</taxon>
        <taxon>Suessiales</taxon>
        <taxon>Symbiodiniaceae</taxon>
        <taxon>Durusdinium</taxon>
    </lineage>
</organism>
<evidence type="ECO:0000256" key="1">
    <source>
        <dbReference type="SAM" id="SignalP"/>
    </source>
</evidence>
<keyword evidence="3" id="KW-1185">Reference proteome</keyword>
<comment type="caution">
    <text evidence="2">The sequence shown here is derived from an EMBL/GenBank/DDBJ whole genome shotgun (WGS) entry which is preliminary data.</text>
</comment>
<keyword evidence="1" id="KW-0732">Signal</keyword>
<feature type="chain" id="PRO_5047520092" evidence="1">
    <location>
        <begin position="21"/>
        <end position="140"/>
    </location>
</feature>
<dbReference type="Proteomes" id="UP001642484">
    <property type="component" value="Unassembled WGS sequence"/>
</dbReference>
<feature type="signal peptide" evidence="1">
    <location>
        <begin position="1"/>
        <end position="20"/>
    </location>
</feature>
<accession>A0ABP0NS57</accession>
<dbReference type="EMBL" id="CAXAMN010022133">
    <property type="protein sequence ID" value="CAK9066626.1"/>
    <property type="molecule type" value="Genomic_DNA"/>
</dbReference>
<sequence length="140" mass="15680">MYSMGLVLLIDLHGAKLAQAFHKPQGPRGGLVQALYFPSSNSKDKMSAMSKACSMPAQRRQQHPKSKDIMFAQARTSYERVFVQGLMVDNADLTGYFTAQKVLRCGETALLHMRSPLSLRESMLWRSLSENRGFARLSPT</sequence>
<reference evidence="2 3" key="1">
    <citation type="submission" date="2024-02" db="EMBL/GenBank/DDBJ databases">
        <authorList>
            <person name="Chen Y."/>
            <person name="Shah S."/>
            <person name="Dougan E. K."/>
            <person name="Thang M."/>
            <person name="Chan C."/>
        </authorList>
    </citation>
    <scope>NUCLEOTIDE SEQUENCE [LARGE SCALE GENOMIC DNA]</scope>
</reference>
<evidence type="ECO:0000313" key="3">
    <source>
        <dbReference type="Proteomes" id="UP001642484"/>
    </source>
</evidence>
<proteinExistence type="predicted"/>